<dbReference type="PANTHER" id="PTHR31672:SF13">
    <property type="entry name" value="F-BOX PROTEIN CPR30-LIKE"/>
    <property type="match status" value="1"/>
</dbReference>
<gene>
    <name evidence="2" type="ORF">RJ641_004156</name>
</gene>
<proteinExistence type="predicted"/>
<organism evidence="2 3">
    <name type="scientific">Dillenia turbinata</name>
    <dbReference type="NCBI Taxonomy" id="194707"/>
    <lineage>
        <taxon>Eukaryota</taxon>
        <taxon>Viridiplantae</taxon>
        <taxon>Streptophyta</taxon>
        <taxon>Embryophyta</taxon>
        <taxon>Tracheophyta</taxon>
        <taxon>Spermatophyta</taxon>
        <taxon>Magnoliopsida</taxon>
        <taxon>eudicotyledons</taxon>
        <taxon>Gunneridae</taxon>
        <taxon>Pentapetalae</taxon>
        <taxon>Dilleniales</taxon>
        <taxon>Dilleniaceae</taxon>
        <taxon>Dillenia</taxon>
    </lineage>
</organism>
<dbReference type="InterPro" id="IPR006527">
    <property type="entry name" value="F-box-assoc_dom_typ1"/>
</dbReference>
<dbReference type="EMBL" id="JBAMMX010000012">
    <property type="protein sequence ID" value="KAK6930062.1"/>
    <property type="molecule type" value="Genomic_DNA"/>
</dbReference>
<evidence type="ECO:0000259" key="1">
    <source>
        <dbReference type="PROSITE" id="PS50181"/>
    </source>
</evidence>
<dbReference type="Gene3D" id="1.20.1280.50">
    <property type="match status" value="1"/>
</dbReference>
<dbReference type="InterPro" id="IPR050796">
    <property type="entry name" value="SCF_F-box_component"/>
</dbReference>
<dbReference type="AlphaFoldDB" id="A0AAN8Z9U8"/>
<accession>A0AAN8Z9U8</accession>
<reference evidence="2 3" key="1">
    <citation type="submission" date="2023-12" db="EMBL/GenBank/DDBJ databases">
        <title>A high-quality genome assembly for Dillenia turbinata (Dilleniales).</title>
        <authorList>
            <person name="Chanderbali A."/>
        </authorList>
    </citation>
    <scope>NUCLEOTIDE SEQUENCE [LARGE SCALE GENOMIC DNA]</scope>
    <source>
        <strain evidence="2">LSX21</strain>
        <tissue evidence="2">Leaf</tissue>
    </source>
</reference>
<dbReference type="SMART" id="SM00256">
    <property type="entry name" value="FBOX"/>
    <property type="match status" value="1"/>
</dbReference>
<sequence>MEVHEEPVSTTLPEELIIEILSRLPAKSVLRFRCVCKSWKSLFSEPEFVQKHLHMSNSNTHFKNHKVILNCADYQFLLKSCCLYNVLNEPSEWAFPLEYSLKGTDYSIVVVGSCNGLVCIVFEQIMAYIWNPSIRESKRLPDLGLEPEFRSISTYGFGFDHSHDDYKVVSVFSTVEGFKRKTEVTVYSLRSNSWKRIEDFPCGFPTNETGKFLSGQLHFVAFDNVDLASPLLIVSLDLASEAYNVVPLPVYDRDLELSLGVLGEHLCAICNYHSSHADIWLMKEYNWSDSWIKLMTVEFSDENLFLYAKPLCLTKSDEILFDHGGAFSLYDLKKNLFRYLRVYGSHGCLESGLYVESLVSILGYVDDGVERH</sequence>
<dbReference type="InterPro" id="IPR036047">
    <property type="entry name" value="F-box-like_dom_sf"/>
</dbReference>
<dbReference type="PROSITE" id="PS50181">
    <property type="entry name" value="FBOX"/>
    <property type="match status" value="1"/>
</dbReference>
<dbReference type="Pfam" id="PF07734">
    <property type="entry name" value="FBA_1"/>
    <property type="match status" value="1"/>
</dbReference>
<evidence type="ECO:0000313" key="3">
    <source>
        <dbReference type="Proteomes" id="UP001370490"/>
    </source>
</evidence>
<dbReference type="SUPFAM" id="SSF81383">
    <property type="entry name" value="F-box domain"/>
    <property type="match status" value="1"/>
</dbReference>
<protein>
    <submittedName>
        <fullName evidence="2">F-box domain</fullName>
    </submittedName>
</protein>
<evidence type="ECO:0000313" key="2">
    <source>
        <dbReference type="EMBL" id="KAK6930062.1"/>
    </source>
</evidence>
<name>A0AAN8Z9U8_9MAGN</name>
<dbReference type="CDD" id="cd22157">
    <property type="entry name" value="F-box_AtFBW1-like"/>
    <property type="match status" value="1"/>
</dbReference>
<dbReference type="InterPro" id="IPR017451">
    <property type="entry name" value="F-box-assoc_interact_dom"/>
</dbReference>
<dbReference type="InterPro" id="IPR001810">
    <property type="entry name" value="F-box_dom"/>
</dbReference>
<keyword evidence="3" id="KW-1185">Reference proteome</keyword>
<dbReference type="Pfam" id="PF00646">
    <property type="entry name" value="F-box"/>
    <property type="match status" value="1"/>
</dbReference>
<comment type="caution">
    <text evidence="2">The sequence shown here is derived from an EMBL/GenBank/DDBJ whole genome shotgun (WGS) entry which is preliminary data.</text>
</comment>
<dbReference type="NCBIfam" id="TIGR01640">
    <property type="entry name" value="F_box_assoc_1"/>
    <property type="match status" value="1"/>
</dbReference>
<feature type="domain" description="F-box" evidence="1">
    <location>
        <begin position="6"/>
        <end position="52"/>
    </location>
</feature>
<dbReference type="Proteomes" id="UP001370490">
    <property type="component" value="Unassembled WGS sequence"/>
</dbReference>
<dbReference type="PANTHER" id="PTHR31672">
    <property type="entry name" value="BNACNNG10540D PROTEIN"/>
    <property type="match status" value="1"/>
</dbReference>